<dbReference type="EMBL" id="BMZE01000001">
    <property type="protein sequence ID" value="GHA17947.1"/>
    <property type="molecule type" value="Genomic_DNA"/>
</dbReference>
<evidence type="ECO:0000313" key="1">
    <source>
        <dbReference type="EMBL" id="GHA17947.1"/>
    </source>
</evidence>
<dbReference type="Proteomes" id="UP000646579">
    <property type="component" value="Unassembled WGS sequence"/>
</dbReference>
<dbReference type="AlphaFoldDB" id="A0A918RZ99"/>
<protein>
    <submittedName>
        <fullName evidence="1">Uncharacterized protein</fullName>
    </submittedName>
</protein>
<reference evidence="1" key="1">
    <citation type="journal article" date="2014" name="Int. J. Syst. Evol. Microbiol.">
        <title>Complete genome sequence of Corynebacterium casei LMG S-19264T (=DSM 44701T), isolated from a smear-ripened cheese.</title>
        <authorList>
            <consortium name="US DOE Joint Genome Institute (JGI-PGF)"/>
            <person name="Walter F."/>
            <person name="Albersmeier A."/>
            <person name="Kalinowski J."/>
            <person name="Ruckert C."/>
        </authorList>
    </citation>
    <scope>NUCLEOTIDE SEQUENCE</scope>
    <source>
        <strain evidence="1">KCTC 32437</strain>
    </source>
</reference>
<reference evidence="1" key="2">
    <citation type="submission" date="2020-09" db="EMBL/GenBank/DDBJ databases">
        <authorList>
            <person name="Sun Q."/>
            <person name="Kim S."/>
        </authorList>
    </citation>
    <scope>NUCLEOTIDE SEQUENCE</scope>
    <source>
        <strain evidence="1">KCTC 32437</strain>
    </source>
</reference>
<organism evidence="1 2">
    <name type="scientific">Devosia pacifica</name>
    <dbReference type="NCBI Taxonomy" id="1335967"/>
    <lineage>
        <taxon>Bacteria</taxon>
        <taxon>Pseudomonadati</taxon>
        <taxon>Pseudomonadota</taxon>
        <taxon>Alphaproteobacteria</taxon>
        <taxon>Hyphomicrobiales</taxon>
        <taxon>Devosiaceae</taxon>
        <taxon>Devosia</taxon>
    </lineage>
</organism>
<proteinExistence type="predicted"/>
<accession>A0A918RZ99</accession>
<sequence>MFESKIDDLRSTDFSSKVDSIIELAAQRFFHCLRHRETQRVSIGPKIREILRQIDPAINPAMQHADIAVPERQCERTASCVRMDRR</sequence>
<keyword evidence="2" id="KW-1185">Reference proteome</keyword>
<name>A0A918RZ99_9HYPH</name>
<comment type="caution">
    <text evidence="1">The sequence shown here is derived from an EMBL/GenBank/DDBJ whole genome shotgun (WGS) entry which is preliminary data.</text>
</comment>
<evidence type="ECO:0000313" key="2">
    <source>
        <dbReference type="Proteomes" id="UP000646579"/>
    </source>
</evidence>
<gene>
    <name evidence="1" type="ORF">GCM10007989_11480</name>
</gene>